<organism evidence="1 2">
    <name type="scientific">Helicobacter pylori Hp A-9</name>
    <dbReference type="NCBI Taxonomy" id="992034"/>
    <lineage>
        <taxon>Bacteria</taxon>
        <taxon>Pseudomonadati</taxon>
        <taxon>Campylobacterota</taxon>
        <taxon>Epsilonproteobacteria</taxon>
        <taxon>Campylobacterales</taxon>
        <taxon>Helicobacteraceae</taxon>
        <taxon>Helicobacter</taxon>
    </lineage>
</organism>
<dbReference type="EMBL" id="AKOC01000014">
    <property type="protein sequence ID" value="EJB42105.1"/>
    <property type="molecule type" value="Genomic_DNA"/>
</dbReference>
<proteinExistence type="predicted"/>
<sequence>MKFDGLLAKILVLVGGYRFDFILLKEALKSFDFVLLIMKFKKY</sequence>
<accession>J0JV74</accession>
<reference evidence="1 2" key="1">
    <citation type="submission" date="2012-04" db="EMBL/GenBank/DDBJ databases">
        <title>Genome sequence of Helicobacter pylori Hp A-9.</title>
        <authorList>
            <person name="Blanchard T.G."/>
            <person name="Czinn S.J."/>
            <person name="McCracken C."/>
            <person name="Abolude K."/>
            <person name="Maroo A."/>
            <person name="Santana-Cruz I."/>
            <person name="Tallon L.J."/>
            <person name="Ficke F.W.F."/>
        </authorList>
    </citation>
    <scope>NUCLEOTIDE SEQUENCE [LARGE SCALE GENOMIC DNA]</scope>
    <source>
        <strain evidence="1 2">Hp A-9</strain>
    </source>
</reference>
<dbReference type="PATRIC" id="fig|992034.3.peg.1407"/>
<comment type="caution">
    <text evidence="1">The sequence shown here is derived from an EMBL/GenBank/DDBJ whole genome shotgun (WGS) entry which is preliminary data.</text>
</comment>
<dbReference type="AlphaFoldDB" id="J0JV74"/>
<dbReference type="Proteomes" id="UP000005483">
    <property type="component" value="Unassembled WGS sequence"/>
</dbReference>
<evidence type="ECO:0000313" key="1">
    <source>
        <dbReference type="EMBL" id="EJB42105.1"/>
    </source>
</evidence>
<gene>
    <name evidence="1" type="ORF">HPHPA9_1465</name>
</gene>
<evidence type="ECO:0000313" key="2">
    <source>
        <dbReference type="Proteomes" id="UP000005483"/>
    </source>
</evidence>
<protein>
    <submittedName>
        <fullName evidence="1">Uncharacterized protein</fullName>
    </submittedName>
</protein>
<name>J0JV74_HELPX</name>